<evidence type="ECO:0000259" key="1">
    <source>
        <dbReference type="Pfam" id="PF01398"/>
    </source>
</evidence>
<dbReference type="Proteomes" id="UP001620645">
    <property type="component" value="Unassembled WGS sequence"/>
</dbReference>
<feature type="domain" description="JAB1/MPN/MOV34 metalloenzyme" evidence="1">
    <location>
        <begin position="44"/>
        <end position="75"/>
    </location>
</feature>
<dbReference type="InterPro" id="IPR000555">
    <property type="entry name" value="JAMM/MPN+_dom"/>
</dbReference>
<organism evidence="2 3">
    <name type="scientific">Heterodera schachtii</name>
    <name type="common">Sugarbeet cyst nematode worm</name>
    <name type="synonym">Tylenchus schachtii</name>
    <dbReference type="NCBI Taxonomy" id="97005"/>
    <lineage>
        <taxon>Eukaryota</taxon>
        <taxon>Metazoa</taxon>
        <taxon>Ecdysozoa</taxon>
        <taxon>Nematoda</taxon>
        <taxon>Chromadorea</taxon>
        <taxon>Rhabditida</taxon>
        <taxon>Tylenchina</taxon>
        <taxon>Tylenchomorpha</taxon>
        <taxon>Tylenchoidea</taxon>
        <taxon>Heteroderidae</taxon>
        <taxon>Heteroderinae</taxon>
        <taxon>Heterodera</taxon>
    </lineage>
</organism>
<dbReference type="EMBL" id="JBICCN010000436">
    <property type="protein sequence ID" value="KAL3068889.1"/>
    <property type="molecule type" value="Genomic_DNA"/>
</dbReference>
<protein>
    <recommendedName>
        <fullName evidence="1">JAB1/MPN/MOV34 metalloenzyme domain-containing protein</fullName>
    </recommendedName>
</protein>
<evidence type="ECO:0000313" key="3">
    <source>
        <dbReference type="Proteomes" id="UP001620645"/>
    </source>
</evidence>
<gene>
    <name evidence="2" type="ORF">niasHS_016403</name>
</gene>
<evidence type="ECO:0000313" key="2">
    <source>
        <dbReference type="EMBL" id="KAL3068889.1"/>
    </source>
</evidence>
<dbReference type="SUPFAM" id="SSF102712">
    <property type="entry name" value="JAB1/MPN domain"/>
    <property type="match status" value="1"/>
</dbReference>
<proteinExistence type="predicted"/>
<accession>A0ABD2HPI0</accession>
<sequence>METKRNNYNNFDSSWSSLWDLGYKTSQGLAYSVGMACPTFSSFIQVVGLYHSHPGYVCRLSGIDVNTQSINQQFQAFLSYHNYKYYRWDGSTHTDQRFGFTTADSVSRKARDDFFTFDACAFFLEADTRALR</sequence>
<name>A0ABD2HPI0_HETSC</name>
<comment type="caution">
    <text evidence="2">The sequence shown here is derived from an EMBL/GenBank/DDBJ whole genome shotgun (WGS) entry which is preliminary data.</text>
</comment>
<dbReference type="AlphaFoldDB" id="A0ABD2HPI0"/>
<dbReference type="Pfam" id="PF01398">
    <property type="entry name" value="JAB"/>
    <property type="match status" value="1"/>
</dbReference>
<reference evidence="2 3" key="1">
    <citation type="submission" date="2024-10" db="EMBL/GenBank/DDBJ databases">
        <authorList>
            <person name="Kim D."/>
        </authorList>
    </citation>
    <scope>NUCLEOTIDE SEQUENCE [LARGE SCALE GENOMIC DNA]</scope>
    <source>
        <strain evidence="2">Taebaek</strain>
    </source>
</reference>
<dbReference type="Gene3D" id="3.40.140.10">
    <property type="entry name" value="Cytidine Deaminase, domain 2"/>
    <property type="match status" value="1"/>
</dbReference>
<keyword evidence="3" id="KW-1185">Reference proteome</keyword>